<comment type="caution">
    <text evidence="3">The sequence shown here is derived from an EMBL/GenBank/DDBJ whole genome shotgun (WGS) entry which is preliminary data.</text>
</comment>
<dbReference type="SUPFAM" id="SSF56601">
    <property type="entry name" value="beta-lactamase/transpeptidase-like"/>
    <property type="match status" value="1"/>
</dbReference>
<evidence type="ECO:0000256" key="1">
    <source>
        <dbReference type="SAM" id="SignalP"/>
    </source>
</evidence>
<dbReference type="Gene3D" id="3.40.710.10">
    <property type="entry name" value="DD-peptidase/beta-lactamase superfamily"/>
    <property type="match status" value="1"/>
</dbReference>
<dbReference type="EMBL" id="BAJS01000003">
    <property type="protein sequence ID" value="GAK35772.1"/>
    <property type="molecule type" value="Genomic_DNA"/>
</dbReference>
<feature type="signal peptide" evidence="1">
    <location>
        <begin position="1"/>
        <end position="27"/>
    </location>
</feature>
<dbReference type="InterPro" id="IPR012338">
    <property type="entry name" value="Beta-lactam/transpept-like"/>
</dbReference>
<feature type="domain" description="Beta-lactamase-related" evidence="2">
    <location>
        <begin position="45"/>
        <end position="384"/>
    </location>
</feature>
<evidence type="ECO:0000313" key="4">
    <source>
        <dbReference type="Proteomes" id="UP000027601"/>
    </source>
</evidence>
<organism evidence="3 4">
    <name type="scientific">Bacteroides graminisolvens DSM 19988 = JCM 15093</name>
    <dbReference type="NCBI Taxonomy" id="1121097"/>
    <lineage>
        <taxon>Bacteria</taxon>
        <taxon>Pseudomonadati</taxon>
        <taxon>Bacteroidota</taxon>
        <taxon>Bacteroidia</taxon>
        <taxon>Bacteroidales</taxon>
        <taxon>Bacteroidaceae</taxon>
        <taxon>Bacteroides</taxon>
    </lineage>
</organism>
<dbReference type="RefSeq" id="WP_024995846.1">
    <property type="nucleotide sequence ID" value="NZ_BAJS01000003.1"/>
</dbReference>
<dbReference type="InterPro" id="IPR050491">
    <property type="entry name" value="AmpC-like"/>
</dbReference>
<dbReference type="Proteomes" id="UP000027601">
    <property type="component" value="Unassembled WGS sequence"/>
</dbReference>
<name>A0A069CZZ6_9BACE</name>
<sequence length="410" mass="46440">MKKRNTSLCYISKFPIVLGFLASTINAECVAQQNNSALDKGLEQIYRKSDFPGFAVSIIQNDSVLFAKGYGFADIKAKMPYTTTTIQPIASVSKTFIGLALVKALELGYFDLTTDINKILPFQISNPYYPQDTIRVIDLATHTSGLVDNDSIYIMTYSIGDSPKMQLKDFLKEYYSESGRMYSIQNFSKKKASKQYQYSNIASALAAYLIEIKAGMSFSDFTDKFIFQPLGMTHTSWRNKADFSQEYATLYEINKQSLPIYKEIINKDKSLKTYSCVTYPDGSLRSSISDLIKYLKEINNGFQGSSNIIDSQFYKLLFAKQFSEDNKPELMPESEPNRGLFWAYNRKGKLAHSGSDPGVSSFISYDPTTHIGKVLLINTQIEGDDNIKTVECCKRLIMEIEKYELEICKK</sequence>
<gene>
    <name evidence="3" type="ORF">JCM15093_896</name>
</gene>
<accession>A0A069CZZ6</accession>
<dbReference type="OrthoDB" id="2247630at2"/>
<evidence type="ECO:0000313" key="3">
    <source>
        <dbReference type="EMBL" id="GAK35772.1"/>
    </source>
</evidence>
<keyword evidence="4" id="KW-1185">Reference proteome</keyword>
<dbReference type="Pfam" id="PF00144">
    <property type="entry name" value="Beta-lactamase"/>
    <property type="match status" value="1"/>
</dbReference>
<keyword evidence="1" id="KW-0732">Signal</keyword>
<evidence type="ECO:0000259" key="2">
    <source>
        <dbReference type="Pfam" id="PF00144"/>
    </source>
</evidence>
<dbReference type="InterPro" id="IPR001466">
    <property type="entry name" value="Beta-lactam-related"/>
</dbReference>
<dbReference type="eggNOG" id="COG1680">
    <property type="taxonomic scope" value="Bacteria"/>
</dbReference>
<protein>
    <submittedName>
        <fullName evidence="3">Beta-lactamase</fullName>
    </submittedName>
</protein>
<dbReference type="AlphaFoldDB" id="A0A069CZZ6"/>
<feature type="chain" id="PRO_5001662669" evidence="1">
    <location>
        <begin position="28"/>
        <end position="410"/>
    </location>
</feature>
<proteinExistence type="predicted"/>
<reference evidence="3 4" key="1">
    <citation type="journal article" date="2015" name="Microbes Environ.">
        <title>Distribution and evolution of nitrogen fixation genes in the phylum bacteroidetes.</title>
        <authorList>
            <person name="Inoue J."/>
            <person name="Oshima K."/>
            <person name="Suda W."/>
            <person name="Sakamoto M."/>
            <person name="Iino T."/>
            <person name="Noda S."/>
            <person name="Hongoh Y."/>
            <person name="Hattori M."/>
            <person name="Ohkuma M."/>
        </authorList>
    </citation>
    <scope>NUCLEOTIDE SEQUENCE [LARGE SCALE GENOMIC DNA]</scope>
    <source>
        <strain evidence="3 4">JCM 15093</strain>
    </source>
</reference>
<dbReference type="PANTHER" id="PTHR46825">
    <property type="entry name" value="D-ALANYL-D-ALANINE-CARBOXYPEPTIDASE/ENDOPEPTIDASE AMPH"/>
    <property type="match status" value="1"/>
</dbReference>
<dbReference type="PANTHER" id="PTHR46825:SF9">
    <property type="entry name" value="BETA-LACTAMASE-RELATED DOMAIN-CONTAINING PROTEIN"/>
    <property type="match status" value="1"/>
</dbReference>